<dbReference type="SUPFAM" id="SSF56931">
    <property type="entry name" value="Outer membrane phospholipase A (OMPLA)"/>
    <property type="match status" value="1"/>
</dbReference>
<organism evidence="19 20">
    <name type="scientific">Alloalcanivorax gelatiniphagus</name>
    <dbReference type="NCBI Taxonomy" id="1194167"/>
    <lineage>
        <taxon>Bacteria</taxon>
        <taxon>Pseudomonadati</taxon>
        <taxon>Pseudomonadota</taxon>
        <taxon>Gammaproteobacteria</taxon>
        <taxon>Oceanospirillales</taxon>
        <taxon>Alcanivoracaceae</taxon>
        <taxon>Alloalcanivorax</taxon>
    </lineage>
</organism>
<keyword evidence="8" id="KW-1134">Transmembrane beta strand</keyword>
<proteinExistence type="inferred from homology"/>
<dbReference type="PRINTS" id="PR01486">
    <property type="entry name" value="PHPHLIPASEA1"/>
</dbReference>
<comment type="similarity">
    <text evidence="3 18">Belongs to the phospholipase A1 family.</text>
</comment>
<evidence type="ECO:0000256" key="12">
    <source>
        <dbReference type="ARBA" id="ARBA00022801"/>
    </source>
</evidence>
<sequence length="346" mass="39897">MSRPLFALLLCLAAPAWADTDTGAGDAPETAPDQAALELQQQNECLQRAARTVGDEVTARQLRDWCLDNAPRPKQRTPHEDALRTRLALERSSQDNPFVITPHRRNYLLPYSHWSNPKWNDPDRAGQDLDSKEVKFQISLKAPLYDDFWNGSTIYMAFTGVFFWQAYNKSESSPFREINFTPEIFLAKPVDWKLGPVQSELLAFGFRHDSNGRDEPTSRSWNRLYLRHISQIGPYYVSLMPWYRIPEDDKDYPLDPRGDNNPDIEKYMGHFELEVARAFGNHVVELMVRNNLRSDNKGAGRVNYSFPINERFKGLVQVFTGYGDSMINYDDYETRFSLGILLTDTL</sequence>
<evidence type="ECO:0000256" key="5">
    <source>
        <dbReference type="ARBA" id="ARBA00013179"/>
    </source>
</evidence>
<evidence type="ECO:0000256" key="14">
    <source>
        <dbReference type="ARBA" id="ARBA00022963"/>
    </source>
</evidence>
<evidence type="ECO:0000256" key="10">
    <source>
        <dbReference type="ARBA" id="ARBA00022723"/>
    </source>
</evidence>
<evidence type="ECO:0000256" key="8">
    <source>
        <dbReference type="ARBA" id="ARBA00022452"/>
    </source>
</evidence>
<comment type="caution">
    <text evidence="19">The sequence shown here is derived from an EMBL/GenBank/DDBJ whole genome shotgun (WGS) entry which is preliminary data.</text>
</comment>
<dbReference type="Gene3D" id="2.40.230.10">
    <property type="entry name" value="Phospholipase A1"/>
    <property type="match status" value="1"/>
</dbReference>
<evidence type="ECO:0000256" key="15">
    <source>
        <dbReference type="ARBA" id="ARBA00023098"/>
    </source>
</evidence>
<comment type="cofactor">
    <cofactor evidence="18">
        <name>Ca(2+)</name>
        <dbReference type="ChEBI" id="CHEBI:29108"/>
    </cofactor>
    <text evidence="18">Binds 1 Ca(2+) ion per monomer. In the dimeric form the Ca(2+) is bound by different amino acids with binding of each Ca(2+) shared with ligands coming from each monomer. The Ca(2+) ion may have a role in catalysis.</text>
</comment>
<dbReference type="InterPro" id="IPR036541">
    <property type="entry name" value="PLipase_A1_sf"/>
</dbReference>
<evidence type="ECO:0000256" key="3">
    <source>
        <dbReference type="ARBA" id="ARBA00010525"/>
    </source>
</evidence>
<evidence type="ECO:0000256" key="18">
    <source>
        <dbReference type="RuleBase" id="RU366027"/>
    </source>
</evidence>
<dbReference type="RefSeq" id="WP_138772523.1">
    <property type="nucleotide sequence ID" value="NZ_JBHSSX010000162.1"/>
</dbReference>
<keyword evidence="15 18" id="KW-0443">Lipid metabolism</keyword>
<feature type="chain" id="PRO_5044981864" description="Phospholipase A1" evidence="18">
    <location>
        <begin position="19"/>
        <end position="346"/>
    </location>
</feature>
<evidence type="ECO:0000256" key="4">
    <source>
        <dbReference type="ARBA" id="ARBA00011702"/>
    </source>
</evidence>
<keyword evidence="12 18" id="KW-0378">Hydrolase</keyword>
<evidence type="ECO:0000256" key="7">
    <source>
        <dbReference type="ARBA" id="ARBA00021726"/>
    </source>
</evidence>
<evidence type="ECO:0000256" key="17">
    <source>
        <dbReference type="ARBA" id="ARBA00023237"/>
    </source>
</evidence>
<dbReference type="InterPro" id="IPR003187">
    <property type="entry name" value="PLipase_A1"/>
</dbReference>
<keyword evidence="11 18" id="KW-0732">Signal</keyword>
<dbReference type="PANTHER" id="PTHR40457:SF1">
    <property type="entry name" value="PHOSPHOLIPASE A1"/>
    <property type="match status" value="1"/>
</dbReference>
<feature type="signal peptide" evidence="18">
    <location>
        <begin position="1"/>
        <end position="18"/>
    </location>
</feature>
<keyword evidence="14 18" id="KW-0442">Lipid degradation</keyword>
<evidence type="ECO:0000256" key="9">
    <source>
        <dbReference type="ARBA" id="ARBA00022692"/>
    </source>
</evidence>
<name>A0ABY2XKH6_9GAMM</name>
<evidence type="ECO:0000256" key="11">
    <source>
        <dbReference type="ARBA" id="ARBA00022729"/>
    </source>
</evidence>
<reference evidence="19 20" key="1">
    <citation type="submission" date="2019-05" db="EMBL/GenBank/DDBJ databases">
        <title>Genome of Alcanivorax gelatiniphagus, an oil degrading marine bacteria.</title>
        <authorList>
            <person name="Kwon K.K."/>
        </authorList>
    </citation>
    <scope>NUCLEOTIDE SEQUENCE [LARGE SCALE GENOMIC DNA]</scope>
    <source>
        <strain evidence="19 20">MEBiC 08158</strain>
    </source>
</reference>
<dbReference type="Proteomes" id="UP000739180">
    <property type="component" value="Unassembled WGS sequence"/>
</dbReference>
<evidence type="ECO:0000313" key="20">
    <source>
        <dbReference type="Proteomes" id="UP000739180"/>
    </source>
</evidence>
<keyword evidence="10 18" id="KW-0479">Metal-binding</keyword>
<evidence type="ECO:0000256" key="1">
    <source>
        <dbReference type="ARBA" id="ARBA00000111"/>
    </source>
</evidence>
<gene>
    <name evidence="19" type="ORF">FGS76_10130</name>
</gene>
<evidence type="ECO:0000313" key="19">
    <source>
        <dbReference type="EMBL" id="TMW12586.1"/>
    </source>
</evidence>
<dbReference type="EMBL" id="VCQT01000032">
    <property type="protein sequence ID" value="TMW12586.1"/>
    <property type="molecule type" value="Genomic_DNA"/>
</dbReference>
<keyword evidence="17 18" id="KW-0998">Cell outer membrane</keyword>
<accession>A0ABY2XKH6</accession>
<keyword evidence="16" id="KW-0472">Membrane</keyword>
<comment type="catalytic activity">
    <reaction evidence="2 18">
        <text>a 1,2-diacyl-sn-glycero-3-phosphocholine + H2O = a 1-acyl-sn-glycero-3-phosphocholine + a fatty acid + H(+)</text>
        <dbReference type="Rhea" id="RHEA:15801"/>
        <dbReference type="ChEBI" id="CHEBI:15377"/>
        <dbReference type="ChEBI" id="CHEBI:15378"/>
        <dbReference type="ChEBI" id="CHEBI:28868"/>
        <dbReference type="ChEBI" id="CHEBI:57643"/>
        <dbReference type="ChEBI" id="CHEBI:58168"/>
        <dbReference type="EC" id="3.1.1.4"/>
    </reaction>
</comment>
<comment type="function">
    <text evidence="18">Hydrolysis of phosphatidylcholine with phospholipase A2 (EC 3.1.1.4) and phospholipase A1 (EC 3.1.1.32) activities.</text>
</comment>
<comment type="catalytic activity">
    <reaction evidence="1 18">
        <text>a 1,2-diacyl-sn-glycero-3-phosphocholine + H2O = a 2-acyl-sn-glycero-3-phosphocholine + a fatty acid + H(+)</text>
        <dbReference type="Rhea" id="RHEA:18689"/>
        <dbReference type="ChEBI" id="CHEBI:15377"/>
        <dbReference type="ChEBI" id="CHEBI:15378"/>
        <dbReference type="ChEBI" id="CHEBI:28868"/>
        <dbReference type="ChEBI" id="CHEBI:57643"/>
        <dbReference type="ChEBI" id="CHEBI:57875"/>
        <dbReference type="EC" id="3.1.1.32"/>
    </reaction>
</comment>
<evidence type="ECO:0000256" key="2">
    <source>
        <dbReference type="ARBA" id="ARBA00001604"/>
    </source>
</evidence>
<comment type="subunit">
    <text evidence="4 18">Homodimer; dimerization is reversible, and the dimeric form is the active one.</text>
</comment>
<evidence type="ECO:0000256" key="13">
    <source>
        <dbReference type="ARBA" id="ARBA00022837"/>
    </source>
</evidence>
<dbReference type="EC" id="3.1.1.32" evidence="5 18"/>
<protein>
    <recommendedName>
        <fullName evidence="7 18">Phospholipase A1</fullName>
        <ecNumber evidence="5 18">3.1.1.32</ecNumber>
        <ecNumber evidence="6 18">3.1.1.4</ecNumber>
    </recommendedName>
    <alternativeName>
        <fullName evidence="18">Phosphatidylcholine 1-acylhydrolase</fullName>
    </alternativeName>
</protein>
<keyword evidence="9" id="KW-0812">Transmembrane</keyword>
<dbReference type="EC" id="3.1.1.4" evidence="6 18"/>
<keyword evidence="13 18" id="KW-0106">Calcium</keyword>
<keyword evidence="20" id="KW-1185">Reference proteome</keyword>
<comment type="subcellular location">
    <subcellularLocation>
        <location evidence="18">Cell outer membrane</location>
        <topology evidence="18">Multi-pass membrane protein</topology>
    </subcellularLocation>
    <text evidence="18">One of the very few enzymes located there.</text>
</comment>
<evidence type="ECO:0000256" key="16">
    <source>
        <dbReference type="ARBA" id="ARBA00023136"/>
    </source>
</evidence>
<dbReference type="PANTHER" id="PTHR40457">
    <property type="entry name" value="PHOSPHOLIPASE A1"/>
    <property type="match status" value="1"/>
</dbReference>
<evidence type="ECO:0000256" key="6">
    <source>
        <dbReference type="ARBA" id="ARBA00013278"/>
    </source>
</evidence>
<dbReference type="Pfam" id="PF02253">
    <property type="entry name" value="PLA1"/>
    <property type="match status" value="1"/>
</dbReference>